<organism evidence="2 3">
    <name type="scientific">Araneus ventricosus</name>
    <name type="common">Orbweaver spider</name>
    <name type="synonym">Epeira ventricosa</name>
    <dbReference type="NCBI Taxonomy" id="182803"/>
    <lineage>
        <taxon>Eukaryota</taxon>
        <taxon>Metazoa</taxon>
        <taxon>Ecdysozoa</taxon>
        <taxon>Arthropoda</taxon>
        <taxon>Chelicerata</taxon>
        <taxon>Arachnida</taxon>
        <taxon>Araneae</taxon>
        <taxon>Araneomorphae</taxon>
        <taxon>Entelegynae</taxon>
        <taxon>Araneoidea</taxon>
        <taxon>Araneidae</taxon>
        <taxon>Araneus</taxon>
    </lineage>
</organism>
<dbReference type="Proteomes" id="UP000499080">
    <property type="component" value="Unassembled WGS sequence"/>
</dbReference>
<dbReference type="PANTHER" id="PTHR37984">
    <property type="entry name" value="PROTEIN CBG26694"/>
    <property type="match status" value="1"/>
</dbReference>
<dbReference type="PROSITE" id="PS50994">
    <property type="entry name" value="INTEGRASE"/>
    <property type="match status" value="1"/>
</dbReference>
<proteinExistence type="predicted"/>
<sequence>MDCQRCKVIRHTSSHLQSFHLPSARFDHVHLDLVGPLPPSGNREYLLTCIDRFTRWPEAVPISDISVETVARAFISQWISRFGLPSIITTDQGRQFESNLFSLLYKLLGVRRSGGPLTTHPAMELSSVFLDL</sequence>
<evidence type="ECO:0000259" key="1">
    <source>
        <dbReference type="PROSITE" id="PS50994"/>
    </source>
</evidence>
<evidence type="ECO:0000313" key="2">
    <source>
        <dbReference type="EMBL" id="GBM87587.1"/>
    </source>
</evidence>
<dbReference type="InterPro" id="IPR012337">
    <property type="entry name" value="RNaseH-like_sf"/>
</dbReference>
<dbReference type="SUPFAM" id="SSF53098">
    <property type="entry name" value="Ribonuclease H-like"/>
    <property type="match status" value="1"/>
</dbReference>
<dbReference type="InterPro" id="IPR001584">
    <property type="entry name" value="Integrase_cat-core"/>
</dbReference>
<dbReference type="Gene3D" id="3.30.420.10">
    <property type="entry name" value="Ribonuclease H-like superfamily/Ribonuclease H"/>
    <property type="match status" value="1"/>
</dbReference>
<dbReference type="PANTHER" id="PTHR37984:SF15">
    <property type="entry name" value="INTEGRASE CATALYTIC DOMAIN-CONTAINING PROTEIN"/>
    <property type="match status" value="1"/>
</dbReference>
<name>A0A4Y2JC03_ARAVE</name>
<dbReference type="GO" id="GO:0003676">
    <property type="term" value="F:nucleic acid binding"/>
    <property type="evidence" value="ECO:0007669"/>
    <property type="project" value="InterPro"/>
</dbReference>
<gene>
    <name evidence="2" type="ORF">AVEN_251214_1</name>
</gene>
<evidence type="ECO:0000313" key="3">
    <source>
        <dbReference type="Proteomes" id="UP000499080"/>
    </source>
</evidence>
<accession>A0A4Y2JC03</accession>
<dbReference type="EMBL" id="BGPR01003393">
    <property type="protein sequence ID" value="GBM87587.1"/>
    <property type="molecule type" value="Genomic_DNA"/>
</dbReference>
<dbReference type="GO" id="GO:0015074">
    <property type="term" value="P:DNA integration"/>
    <property type="evidence" value="ECO:0007669"/>
    <property type="project" value="InterPro"/>
</dbReference>
<feature type="domain" description="Integrase catalytic" evidence="1">
    <location>
        <begin position="18"/>
        <end position="132"/>
    </location>
</feature>
<dbReference type="OrthoDB" id="6425627at2759"/>
<dbReference type="Pfam" id="PF00665">
    <property type="entry name" value="rve"/>
    <property type="match status" value="1"/>
</dbReference>
<dbReference type="AlphaFoldDB" id="A0A4Y2JC03"/>
<reference evidence="2 3" key="1">
    <citation type="journal article" date="2019" name="Sci. Rep.">
        <title>Orb-weaving spider Araneus ventricosus genome elucidates the spidroin gene catalogue.</title>
        <authorList>
            <person name="Kono N."/>
            <person name="Nakamura H."/>
            <person name="Ohtoshi R."/>
            <person name="Moran D.A.P."/>
            <person name="Shinohara A."/>
            <person name="Yoshida Y."/>
            <person name="Fujiwara M."/>
            <person name="Mori M."/>
            <person name="Tomita M."/>
            <person name="Arakawa K."/>
        </authorList>
    </citation>
    <scope>NUCLEOTIDE SEQUENCE [LARGE SCALE GENOMIC DNA]</scope>
</reference>
<dbReference type="InterPro" id="IPR036397">
    <property type="entry name" value="RNaseH_sf"/>
</dbReference>
<keyword evidence="3" id="KW-1185">Reference proteome</keyword>
<protein>
    <recommendedName>
        <fullName evidence="1">Integrase catalytic domain-containing protein</fullName>
    </recommendedName>
</protein>
<dbReference type="InterPro" id="IPR050951">
    <property type="entry name" value="Retrovirus_Pol_polyprotein"/>
</dbReference>
<comment type="caution">
    <text evidence="2">The sequence shown here is derived from an EMBL/GenBank/DDBJ whole genome shotgun (WGS) entry which is preliminary data.</text>
</comment>